<keyword evidence="4" id="KW-0539">Nucleus</keyword>
<dbReference type="OrthoDB" id="729519at2759"/>
<keyword evidence="2" id="KW-0238">DNA-binding</keyword>
<protein>
    <recommendedName>
        <fullName evidence="6">NAC domain-containing protein</fullName>
    </recommendedName>
</protein>
<dbReference type="Gene3D" id="2.170.150.80">
    <property type="entry name" value="NAC domain"/>
    <property type="match status" value="1"/>
</dbReference>
<dbReference type="GO" id="GO:0003677">
    <property type="term" value="F:DNA binding"/>
    <property type="evidence" value="ECO:0007669"/>
    <property type="project" value="UniProtKB-KW"/>
</dbReference>
<feature type="domain" description="NAC" evidence="6">
    <location>
        <begin position="8"/>
        <end position="160"/>
    </location>
</feature>
<accession>J3MJ86</accession>
<proteinExistence type="predicted"/>
<dbReference type="GO" id="GO:0006355">
    <property type="term" value="P:regulation of DNA-templated transcription"/>
    <property type="evidence" value="ECO:0007669"/>
    <property type="project" value="InterPro"/>
</dbReference>
<dbReference type="KEGG" id="obr:102715957"/>
<dbReference type="PANTHER" id="PTHR31719:SF88">
    <property type="entry name" value="OS07G0272700 PROTEIN"/>
    <property type="match status" value="1"/>
</dbReference>
<dbReference type="HOGENOM" id="CLU_615917_0_0_1"/>
<dbReference type="InterPro" id="IPR036093">
    <property type="entry name" value="NAC_dom_sf"/>
</dbReference>
<name>J3MJ86_ORYBR</name>
<feature type="region of interest" description="Disordered" evidence="5">
    <location>
        <begin position="159"/>
        <end position="200"/>
    </location>
</feature>
<evidence type="ECO:0000313" key="8">
    <source>
        <dbReference type="Proteomes" id="UP000006038"/>
    </source>
</evidence>
<dbReference type="Pfam" id="PF02365">
    <property type="entry name" value="NAM"/>
    <property type="match status" value="1"/>
</dbReference>
<reference evidence="7" key="2">
    <citation type="submission" date="2013-04" db="UniProtKB">
        <authorList>
            <consortium name="EnsemblPlants"/>
        </authorList>
    </citation>
    <scope>IDENTIFICATION</scope>
</reference>
<dbReference type="PROSITE" id="PS51005">
    <property type="entry name" value="NAC"/>
    <property type="match status" value="1"/>
</dbReference>
<dbReference type="GeneID" id="102715957"/>
<evidence type="ECO:0000313" key="7">
    <source>
        <dbReference type="EnsemblPlants" id="OB07G14680.1"/>
    </source>
</evidence>
<feature type="region of interest" description="Disordered" evidence="5">
    <location>
        <begin position="283"/>
        <end position="374"/>
    </location>
</feature>
<feature type="compositionally biased region" description="Pro residues" evidence="5">
    <location>
        <begin position="321"/>
        <end position="334"/>
    </location>
</feature>
<dbReference type="EnsemblPlants" id="OB07G14680.1">
    <property type="protein sequence ID" value="OB07G14680.1"/>
    <property type="gene ID" value="OB07G14680"/>
</dbReference>
<dbReference type="RefSeq" id="XP_006658368.1">
    <property type="nucleotide sequence ID" value="XM_006658305.1"/>
</dbReference>
<evidence type="ECO:0000256" key="3">
    <source>
        <dbReference type="ARBA" id="ARBA00023163"/>
    </source>
</evidence>
<organism evidence="7">
    <name type="scientific">Oryza brachyantha</name>
    <name type="common">malo sina</name>
    <dbReference type="NCBI Taxonomy" id="4533"/>
    <lineage>
        <taxon>Eukaryota</taxon>
        <taxon>Viridiplantae</taxon>
        <taxon>Streptophyta</taxon>
        <taxon>Embryophyta</taxon>
        <taxon>Tracheophyta</taxon>
        <taxon>Spermatophyta</taxon>
        <taxon>Magnoliopsida</taxon>
        <taxon>Liliopsida</taxon>
        <taxon>Poales</taxon>
        <taxon>Poaceae</taxon>
        <taxon>BOP clade</taxon>
        <taxon>Oryzoideae</taxon>
        <taxon>Oryzeae</taxon>
        <taxon>Oryzinae</taxon>
        <taxon>Oryza</taxon>
    </lineage>
</organism>
<evidence type="ECO:0000256" key="4">
    <source>
        <dbReference type="ARBA" id="ARBA00023242"/>
    </source>
</evidence>
<gene>
    <name evidence="7" type="primary">LOC102715957</name>
</gene>
<evidence type="ECO:0000256" key="5">
    <source>
        <dbReference type="SAM" id="MobiDB-lite"/>
    </source>
</evidence>
<dbReference type="PANTHER" id="PTHR31719">
    <property type="entry name" value="NAC TRANSCRIPTION FACTOR 56"/>
    <property type="match status" value="1"/>
</dbReference>
<dbReference type="SUPFAM" id="SSF101941">
    <property type="entry name" value="NAC domain"/>
    <property type="match status" value="1"/>
</dbReference>
<sequence length="445" mass="46564">MAAAGGGLPPDVKFEPTDDKLVARYLLARIEGKPLPLSGVILEADPLSAPPWTLLADVGLGDADEAFFFAEARAMDGKGGRQKRTVEGGGCWRAQGMIVDGERLLVPDSGGLEIVWCKKMLSFIPDGEKASSGWVMHEYAITAPPKLASSPMRLYRIRFSGHGKKRRREPERHGGQEGGGGEQAAPRRAVEEDALPPQPIPPPAAVASFDDQGCSGVPPAAAVVSDGTNQHSSGVVDDSWPVSDDLPGNAPIEEHVLPPLPGPPPPAAVASFADQGCSGVPPAAAVVSDGTNQHSSGVVGDSWPVSDDLPGNAPTEELVLPPLPGPPPPPPPPAVASSDEDFVSRGADQGGSSAVPPPDPAAPIRDGQDGAVAETAPPAEVASLAIANDGGPVWGSFSRYRFFFRKLLLPEVIPHGAPAVQIPRIYSYRFWKMNLSLTAEIRRKY</sequence>
<keyword evidence="1" id="KW-0805">Transcription regulation</keyword>
<dbReference type="AlphaFoldDB" id="J3MJ86"/>
<evidence type="ECO:0000256" key="1">
    <source>
        <dbReference type="ARBA" id="ARBA00023015"/>
    </source>
</evidence>
<evidence type="ECO:0000256" key="2">
    <source>
        <dbReference type="ARBA" id="ARBA00023125"/>
    </source>
</evidence>
<keyword evidence="3" id="KW-0804">Transcription</keyword>
<keyword evidence="8" id="KW-1185">Reference proteome</keyword>
<reference evidence="7" key="1">
    <citation type="journal article" date="2013" name="Nat. Commun.">
        <title>Whole-genome sequencing of Oryza brachyantha reveals mechanisms underlying Oryza genome evolution.</title>
        <authorList>
            <person name="Chen J."/>
            <person name="Huang Q."/>
            <person name="Gao D."/>
            <person name="Wang J."/>
            <person name="Lang Y."/>
            <person name="Liu T."/>
            <person name="Li B."/>
            <person name="Bai Z."/>
            <person name="Luis Goicoechea J."/>
            <person name="Liang C."/>
            <person name="Chen C."/>
            <person name="Zhang W."/>
            <person name="Sun S."/>
            <person name="Liao Y."/>
            <person name="Zhang X."/>
            <person name="Yang L."/>
            <person name="Song C."/>
            <person name="Wang M."/>
            <person name="Shi J."/>
            <person name="Liu G."/>
            <person name="Liu J."/>
            <person name="Zhou H."/>
            <person name="Zhou W."/>
            <person name="Yu Q."/>
            <person name="An N."/>
            <person name="Chen Y."/>
            <person name="Cai Q."/>
            <person name="Wang B."/>
            <person name="Liu B."/>
            <person name="Min J."/>
            <person name="Huang Y."/>
            <person name="Wu H."/>
            <person name="Li Z."/>
            <person name="Zhang Y."/>
            <person name="Yin Y."/>
            <person name="Song W."/>
            <person name="Jiang J."/>
            <person name="Jackson S.A."/>
            <person name="Wing R.A."/>
            <person name="Wang J."/>
            <person name="Chen M."/>
        </authorList>
    </citation>
    <scope>NUCLEOTIDE SEQUENCE [LARGE SCALE GENOMIC DNA]</scope>
    <source>
        <strain evidence="7">cv. IRGC 101232</strain>
    </source>
</reference>
<dbReference type="InterPro" id="IPR003441">
    <property type="entry name" value="NAC-dom"/>
</dbReference>
<dbReference type="Gramene" id="OB07G14680.1">
    <property type="protein sequence ID" value="OB07G14680.1"/>
    <property type="gene ID" value="OB07G14680"/>
</dbReference>
<evidence type="ECO:0000259" key="6">
    <source>
        <dbReference type="PROSITE" id="PS51005"/>
    </source>
</evidence>
<dbReference type="Proteomes" id="UP000006038">
    <property type="component" value="Chromosome 7"/>
</dbReference>